<accession>A0ABV8RG35</accession>
<dbReference type="PANTHER" id="PTHR38477">
    <property type="entry name" value="HYPOTHETICAL EXPORTED PROTEIN"/>
    <property type="match status" value="1"/>
</dbReference>
<keyword evidence="1" id="KW-0732">Signal</keyword>
<dbReference type="EMBL" id="JBHSDH010000010">
    <property type="protein sequence ID" value="MFC4291181.1"/>
    <property type="molecule type" value="Genomic_DNA"/>
</dbReference>
<organism evidence="2 3">
    <name type="scientific">Sphingorhabdus arenilitoris</name>
    <dbReference type="NCBI Taxonomy" id="1490041"/>
    <lineage>
        <taxon>Bacteria</taxon>
        <taxon>Pseudomonadati</taxon>
        <taxon>Pseudomonadota</taxon>
        <taxon>Alphaproteobacteria</taxon>
        <taxon>Sphingomonadales</taxon>
        <taxon>Sphingomonadaceae</taxon>
        <taxon>Sphingorhabdus</taxon>
    </lineage>
</organism>
<dbReference type="PROSITE" id="PS51318">
    <property type="entry name" value="TAT"/>
    <property type="match status" value="1"/>
</dbReference>
<dbReference type="Pfam" id="PF13645">
    <property type="entry name" value="YkuD_2"/>
    <property type="match status" value="1"/>
</dbReference>
<dbReference type="PANTHER" id="PTHR38477:SF1">
    <property type="entry name" value="MUREIN L,D-TRANSPEPTIDASE CATALYTIC DOMAIN FAMILY PROTEIN"/>
    <property type="match status" value="1"/>
</dbReference>
<gene>
    <name evidence="2" type="ORF">ACFOWX_02005</name>
</gene>
<reference evidence="3" key="1">
    <citation type="journal article" date="2019" name="Int. J. Syst. Evol. Microbiol.">
        <title>The Global Catalogue of Microorganisms (GCM) 10K type strain sequencing project: providing services to taxonomists for standard genome sequencing and annotation.</title>
        <authorList>
            <consortium name="The Broad Institute Genomics Platform"/>
            <consortium name="The Broad Institute Genome Sequencing Center for Infectious Disease"/>
            <person name="Wu L."/>
            <person name="Ma J."/>
        </authorList>
    </citation>
    <scope>NUCLEOTIDE SEQUENCE [LARGE SCALE GENOMIC DNA]</scope>
    <source>
        <strain evidence="3">CECT 8531</strain>
    </source>
</reference>
<evidence type="ECO:0000313" key="2">
    <source>
        <dbReference type="EMBL" id="MFC4291181.1"/>
    </source>
</evidence>
<dbReference type="Proteomes" id="UP001595887">
    <property type="component" value="Unassembled WGS sequence"/>
</dbReference>
<comment type="caution">
    <text evidence="2">The sequence shown here is derived from an EMBL/GenBank/DDBJ whole genome shotgun (WGS) entry which is preliminary data.</text>
</comment>
<name>A0ABV8RG35_9SPHN</name>
<dbReference type="InterPro" id="IPR006311">
    <property type="entry name" value="TAT_signal"/>
</dbReference>
<proteinExistence type="predicted"/>
<feature type="signal peptide" evidence="1">
    <location>
        <begin position="1"/>
        <end position="30"/>
    </location>
</feature>
<evidence type="ECO:0000256" key="1">
    <source>
        <dbReference type="SAM" id="SignalP"/>
    </source>
</evidence>
<keyword evidence="3" id="KW-1185">Reference proteome</keyword>
<evidence type="ECO:0000313" key="3">
    <source>
        <dbReference type="Proteomes" id="UP001595887"/>
    </source>
</evidence>
<feature type="chain" id="PRO_5047539373" evidence="1">
    <location>
        <begin position="31"/>
        <end position="205"/>
    </location>
</feature>
<protein>
    <submittedName>
        <fullName evidence="2">Murein L,D-transpeptidase catalytic domain family protein</fullName>
    </submittedName>
</protein>
<dbReference type="RefSeq" id="WP_381420772.1">
    <property type="nucleotide sequence ID" value="NZ_JBHSDH010000010.1"/>
</dbReference>
<sequence>MKNVQLARRGILKASLAAAGLAALPPRVFAAPSGIAPEHRYLVEKAKAELARLSGQLWRTDKVGMIDFSLPSAQPRLFILNMEEGSVKSYLVAHGRGSDPEHDGFLKYFSADVGSLATSRGAYLTMDWYHGKYGASMRLGGLDPDNATALDRAIVVHEAWYSNPDMIAKWGKLGRSEGCFAVSEGLNQEMLYHLGGGRLIFADKL</sequence>
<dbReference type="InterPro" id="IPR032676">
    <property type="entry name" value="YkuD_2"/>
</dbReference>